<dbReference type="InterPro" id="IPR036291">
    <property type="entry name" value="NAD(P)-bd_dom_sf"/>
</dbReference>
<keyword evidence="2" id="KW-1185">Reference proteome</keyword>
<proteinExistence type="predicted"/>
<sequence>MILGYTMDEEDEVTIKDVAEAIKKAHKYHGEIVYDTSKADGQYKKTASNKKLRSLLKDFQFTDFETAVNDTVKWFKENRVNART</sequence>
<dbReference type="STRING" id="151549.A0A4C1WMV0"/>
<dbReference type="OrthoDB" id="202470at2759"/>
<protein>
    <submittedName>
        <fullName evidence="1">Probable GDP-L-fucose synthase</fullName>
    </submittedName>
</protein>
<comment type="caution">
    <text evidence="1">The sequence shown here is derived from an EMBL/GenBank/DDBJ whole genome shotgun (WGS) entry which is preliminary data.</text>
</comment>
<name>A0A4C1WMV0_EUMVA</name>
<organism evidence="1 2">
    <name type="scientific">Eumeta variegata</name>
    <name type="common">Bagworm moth</name>
    <name type="synonym">Eumeta japonica</name>
    <dbReference type="NCBI Taxonomy" id="151549"/>
    <lineage>
        <taxon>Eukaryota</taxon>
        <taxon>Metazoa</taxon>
        <taxon>Ecdysozoa</taxon>
        <taxon>Arthropoda</taxon>
        <taxon>Hexapoda</taxon>
        <taxon>Insecta</taxon>
        <taxon>Pterygota</taxon>
        <taxon>Neoptera</taxon>
        <taxon>Endopterygota</taxon>
        <taxon>Lepidoptera</taxon>
        <taxon>Glossata</taxon>
        <taxon>Ditrysia</taxon>
        <taxon>Tineoidea</taxon>
        <taxon>Psychidae</taxon>
        <taxon>Oiketicinae</taxon>
        <taxon>Eumeta</taxon>
    </lineage>
</organism>
<dbReference type="Proteomes" id="UP000299102">
    <property type="component" value="Unassembled WGS sequence"/>
</dbReference>
<dbReference type="Gene3D" id="3.90.25.10">
    <property type="entry name" value="UDP-galactose 4-epimerase, domain 1"/>
    <property type="match status" value="1"/>
</dbReference>
<accession>A0A4C1WMV0</accession>
<dbReference type="AlphaFoldDB" id="A0A4C1WMV0"/>
<dbReference type="EMBL" id="BGZK01000606">
    <property type="protein sequence ID" value="GBP52611.1"/>
    <property type="molecule type" value="Genomic_DNA"/>
</dbReference>
<dbReference type="PANTHER" id="PTHR43238:SF1">
    <property type="entry name" value="GDP-L-FUCOSE SYNTHASE"/>
    <property type="match status" value="1"/>
</dbReference>
<gene>
    <name evidence="1" type="primary">Gmer</name>
    <name evidence="1" type="ORF">EVAR_35801_1</name>
</gene>
<reference evidence="1 2" key="1">
    <citation type="journal article" date="2019" name="Commun. Biol.">
        <title>The bagworm genome reveals a unique fibroin gene that provides high tensile strength.</title>
        <authorList>
            <person name="Kono N."/>
            <person name="Nakamura H."/>
            <person name="Ohtoshi R."/>
            <person name="Tomita M."/>
            <person name="Numata K."/>
            <person name="Arakawa K."/>
        </authorList>
    </citation>
    <scope>NUCLEOTIDE SEQUENCE [LARGE SCALE GENOMIC DNA]</scope>
</reference>
<dbReference type="GO" id="GO:0050577">
    <property type="term" value="F:GDP-L-fucose synthase activity"/>
    <property type="evidence" value="ECO:0007669"/>
    <property type="project" value="TreeGrafter"/>
</dbReference>
<dbReference type="SUPFAM" id="SSF51735">
    <property type="entry name" value="NAD(P)-binding Rossmann-fold domains"/>
    <property type="match status" value="1"/>
</dbReference>
<dbReference type="PANTHER" id="PTHR43238">
    <property type="entry name" value="GDP-L-FUCOSE SYNTHASE"/>
    <property type="match status" value="1"/>
</dbReference>
<evidence type="ECO:0000313" key="2">
    <source>
        <dbReference type="Proteomes" id="UP000299102"/>
    </source>
</evidence>
<evidence type="ECO:0000313" key="1">
    <source>
        <dbReference type="EMBL" id="GBP52611.1"/>
    </source>
</evidence>